<reference evidence="2 3" key="1">
    <citation type="journal article" date="2015" name="Stand. Genomic Sci.">
        <title>Genomic Encyclopedia of Bacterial and Archaeal Type Strains, Phase III: the genomes of soil and plant-associated and newly described type strains.</title>
        <authorList>
            <person name="Whitman W.B."/>
            <person name="Woyke T."/>
            <person name="Klenk H.P."/>
            <person name="Zhou Y."/>
            <person name="Lilburn T.G."/>
            <person name="Beck B.J."/>
            <person name="De Vos P."/>
            <person name="Vandamme P."/>
            <person name="Eisen J.A."/>
            <person name="Garrity G."/>
            <person name="Hugenholtz P."/>
            <person name="Kyrpides N.C."/>
        </authorList>
    </citation>
    <scope>NUCLEOTIDE SEQUENCE [LARGE SCALE GENOMIC DNA]</scope>
    <source>
        <strain evidence="2 3">CGMCC 1.10822</strain>
    </source>
</reference>
<evidence type="ECO:0000259" key="1">
    <source>
        <dbReference type="PROSITE" id="PS50003"/>
    </source>
</evidence>
<dbReference type="PROSITE" id="PS50003">
    <property type="entry name" value="PH_DOMAIN"/>
    <property type="match status" value="1"/>
</dbReference>
<organism evidence="2 3">
    <name type="scientific">Pseudoduganella lurida</name>
    <dbReference type="NCBI Taxonomy" id="1036180"/>
    <lineage>
        <taxon>Bacteria</taxon>
        <taxon>Pseudomonadati</taxon>
        <taxon>Pseudomonadota</taxon>
        <taxon>Betaproteobacteria</taxon>
        <taxon>Burkholderiales</taxon>
        <taxon>Oxalobacteraceae</taxon>
        <taxon>Telluria group</taxon>
        <taxon>Pseudoduganella</taxon>
    </lineage>
</organism>
<dbReference type="InterPro" id="IPR001849">
    <property type="entry name" value="PH_domain"/>
</dbReference>
<evidence type="ECO:0000313" key="2">
    <source>
        <dbReference type="EMBL" id="TWI67307.1"/>
    </source>
</evidence>
<gene>
    <name evidence="2" type="ORF">IP91_01420</name>
</gene>
<keyword evidence="3" id="KW-1185">Reference proteome</keyword>
<comment type="caution">
    <text evidence="2">The sequence shown here is derived from an EMBL/GenBank/DDBJ whole genome shotgun (WGS) entry which is preliminary data.</text>
</comment>
<dbReference type="RefSeq" id="WP_145648117.1">
    <property type="nucleotide sequence ID" value="NZ_VLLB01000002.1"/>
</dbReference>
<dbReference type="OrthoDB" id="8758921at2"/>
<dbReference type="Proteomes" id="UP000318431">
    <property type="component" value="Unassembled WGS sequence"/>
</dbReference>
<accession>A0A562RDZ5</accession>
<protein>
    <recommendedName>
        <fullName evidence="1">PH domain-containing protein</fullName>
    </recommendedName>
</protein>
<proteinExistence type="predicted"/>
<evidence type="ECO:0000313" key="3">
    <source>
        <dbReference type="Proteomes" id="UP000318431"/>
    </source>
</evidence>
<name>A0A562RDZ5_9BURK</name>
<feature type="domain" description="PH" evidence="1">
    <location>
        <begin position="1"/>
        <end position="45"/>
    </location>
</feature>
<dbReference type="EMBL" id="VLLB01000002">
    <property type="protein sequence ID" value="TWI67307.1"/>
    <property type="molecule type" value="Genomic_DNA"/>
</dbReference>
<dbReference type="AlphaFoldDB" id="A0A562RDZ5"/>
<sequence length="66" mass="7776">MNSIFKVSYALQRQQRAVERTLYARSAEESEAASKWVDAWHRLVQARLDRMAEAPRYVDSRGRLLH</sequence>